<keyword evidence="9" id="KW-1185">Reference proteome</keyword>
<dbReference type="EMBL" id="SCEB01000296">
    <property type="protein sequence ID" value="RXM99796.1"/>
    <property type="molecule type" value="Genomic_DNA"/>
</dbReference>
<dbReference type="InterPro" id="IPR036526">
    <property type="entry name" value="C-N_Hydrolase_sf"/>
</dbReference>
<evidence type="ECO:0000259" key="7">
    <source>
        <dbReference type="PROSITE" id="PS50263"/>
    </source>
</evidence>
<dbReference type="InterPro" id="IPR039671">
    <property type="entry name" value="THEMIS"/>
</dbReference>
<dbReference type="PANTHER" id="PTHR15215">
    <property type="entry name" value="CABIT DOMAIN-CONTAINING PROTEIN"/>
    <property type="match status" value="1"/>
</dbReference>
<comment type="caution">
    <text evidence="8">The sequence shown here is derived from an EMBL/GenBank/DDBJ whole genome shotgun (WGS) entry which is preliminary data.</text>
</comment>
<comment type="similarity">
    <text evidence="2">Belongs to the carbon-nitrogen hydrolase superfamily. BTD/VNN family.</text>
</comment>
<dbReference type="GO" id="GO:0050852">
    <property type="term" value="P:T cell receptor signaling pathway"/>
    <property type="evidence" value="ECO:0007669"/>
    <property type="project" value="TreeGrafter"/>
</dbReference>
<dbReference type="AlphaFoldDB" id="A0A662YUQ4"/>
<name>A0A662YUQ4_ACIRT</name>
<feature type="region of interest" description="Disordered" evidence="6">
    <location>
        <begin position="547"/>
        <end position="590"/>
    </location>
</feature>
<evidence type="ECO:0000313" key="8">
    <source>
        <dbReference type="EMBL" id="RXM99796.1"/>
    </source>
</evidence>
<dbReference type="CDD" id="cd07567">
    <property type="entry name" value="biotinidase_like"/>
    <property type="match status" value="1"/>
</dbReference>
<dbReference type="InterPro" id="IPR012101">
    <property type="entry name" value="Biotinidase-like_euk"/>
</dbReference>
<proteinExistence type="inferred from homology"/>
<evidence type="ECO:0000256" key="5">
    <source>
        <dbReference type="ARBA" id="ARBA00023180"/>
    </source>
</evidence>
<dbReference type="InterPro" id="IPR003010">
    <property type="entry name" value="C-N_Hydrolase"/>
</dbReference>
<protein>
    <submittedName>
        <fullName evidence="8">Pantetheinase</fullName>
    </submittedName>
</protein>
<dbReference type="Pfam" id="PF00795">
    <property type="entry name" value="CN_hydrolase"/>
    <property type="match status" value="1"/>
</dbReference>
<keyword evidence="5" id="KW-0325">Glycoprotein</keyword>
<feature type="compositionally biased region" description="Pro residues" evidence="6">
    <location>
        <begin position="549"/>
        <end position="561"/>
    </location>
</feature>
<dbReference type="SUPFAM" id="SSF56317">
    <property type="entry name" value="Carbon-nitrogen hydrolase"/>
    <property type="match status" value="1"/>
</dbReference>
<dbReference type="Gene3D" id="3.60.110.10">
    <property type="entry name" value="Carbon-nitrogen hydrolase"/>
    <property type="match status" value="1"/>
</dbReference>
<dbReference type="GO" id="GO:0016811">
    <property type="term" value="F:hydrolase activity, acting on carbon-nitrogen (but not peptide) bonds, in linear amides"/>
    <property type="evidence" value="ECO:0007669"/>
    <property type="project" value="InterPro"/>
</dbReference>
<evidence type="ECO:0000256" key="4">
    <source>
        <dbReference type="ARBA" id="ARBA00022801"/>
    </source>
</evidence>
<dbReference type="Pfam" id="PF19018">
    <property type="entry name" value="Vanin_C"/>
    <property type="match status" value="1"/>
</dbReference>
<keyword evidence="4" id="KW-0378">Hydrolase</keyword>
<feature type="domain" description="CN hydrolase" evidence="7">
    <location>
        <begin position="636"/>
        <end position="908"/>
    </location>
</feature>
<gene>
    <name evidence="8" type="ORF">EOD39_10749</name>
</gene>
<evidence type="ECO:0000256" key="1">
    <source>
        <dbReference type="ARBA" id="ARBA00006414"/>
    </source>
</evidence>
<dbReference type="Pfam" id="PF12736">
    <property type="entry name" value="CABIT"/>
    <property type="match status" value="2"/>
</dbReference>
<sequence>MALTLQEFTYSLDPKTLPRIIQIQSGIYFQGSVYEMFGNECCLPTGEVIKIIGLNISKLSAEIQKEGPGSKCIELPLDYPGLFKIVADNEAYYTIGDIVKSLHICQNRLGQPVFKSTVDITLSNDTIQQGETIMFTSLGERSSEQFVNTEVMRKDKKHTFTLPLSQQGEFYECEDDQFYTLNEIIEWKLPKGRKRAVNLAKTSAIKEFTFCELPENFKGELTLTPVYELQAVMKFRKDIVHIPSSLDVEVIDVTDKYDINSFVQPLSINDIFNRPGNNFPIVAEIIEGPEHTVESLKFLKSCKEVIIHQAFQAKRILASEIRSDAQKHFLIPCTYNGKFKRRPREFPTAYDLEIAKSDKEQLHVVATKAFESHYEGLETVFVGDQFLVQHRKSSEVIYGGTQKMVEALACERIEGKVYEPVLIPMCMEGGFMEVIHDKKQYHISEICQKFHLPFNVKVAMRDLSIGEDILATMLGLHLEEEITEPCLLITPLKNLSECWEIPVNRIKMSLQLLHRPDKGTEPPPVKTVVEEISEDCYYTLRRYVNATLHPPPRPPKKPLQPPSKSFKLEAPQPKRPDAPSSPKSPHVNTLKPFKPIKVVSPELKNATPQYEFMKITATESNLQKDTYLAAVYEHAVKLPSVQDRPVSQEEALSAMNLNLNVLEDAVKQAAKKGAQIIVTPEDGIYGWSFNREAIFPYLENIPDPDINWTPCTEPDRFGRAPVQVRLSCIAKTNSIYVAANVGDIKPCNATDPKCPKDGRYQYNTDVVFASDGKLVARYHKYNLFLGESQFDQPAEPEFVTFNTTFGTFGIFTCFDVLFYNPAVHLVDHLQVDSVLFPTAWMNLLPHLTAIEFHSAWAMGMGVNFLAANTHNTTMNMTGSGIYAPDKARAYHYDAETDNGHLLIAELDIHPKLSPHYTAVNWSLYAAGLDTVSEDNAVFNGTIFQDVYTFITLNEAQENISVCQKDLCCHLSYSMKEKQEDELYALGAFDGLHTVEGQYYLQVCTLVKCKNPDLKTCGEPVENASTEFEKFSLSGRFGTKYVFPEVLLSGVHLAPGEFEVRQ</sequence>
<evidence type="ECO:0000313" key="9">
    <source>
        <dbReference type="Proteomes" id="UP000289886"/>
    </source>
</evidence>
<evidence type="ECO:0000256" key="3">
    <source>
        <dbReference type="ARBA" id="ARBA00022729"/>
    </source>
</evidence>
<dbReference type="GO" id="GO:0005737">
    <property type="term" value="C:cytoplasm"/>
    <property type="evidence" value="ECO:0007669"/>
    <property type="project" value="TreeGrafter"/>
</dbReference>
<keyword evidence="3" id="KW-0732">Signal</keyword>
<evidence type="ECO:0000256" key="6">
    <source>
        <dbReference type="SAM" id="MobiDB-lite"/>
    </source>
</evidence>
<organism evidence="8 9">
    <name type="scientific">Acipenser ruthenus</name>
    <name type="common">Sterlet sturgeon</name>
    <dbReference type="NCBI Taxonomy" id="7906"/>
    <lineage>
        <taxon>Eukaryota</taxon>
        <taxon>Metazoa</taxon>
        <taxon>Chordata</taxon>
        <taxon>Craniata</taxon>
        <taxon>Vertebrata</taxon>
        <taxon>Euteleostomi</taxon>
        <taxon>Actinopterygii</taxon>
        <taxon>Chondrostei</taxon>
        <taxon>Acipenseriformes</taxon>
        <taxon>Acipenseridae</taxon>
        <taxon>Acipenser</taxon>
    </lineage>
</organism>
<reference evidence="8 9" key="1">
    <citation type="submission" date="2019-01" db="EMBL/GenBank/DDBJ databases">
        <title>Draft Genome and Complete Hox-Cluster Characterization of the Sterlet Sturgeon (Acipenser ruthenus).</title>
        <authorList>
            <person name="Wei Q."/>
        </authorList>
    </citation>
    <scope>NUCLEOTIDE SEQUENCE [LARGE SCALE GENOMIC DNA]</scope>
    <source>
        <strain evidence="8">WHYD16114868_AA</strain>
        <tissue evidence="8">Blood</tissue>
    </source>
</reference>
<dbReference type="InterPro" id="IPR043957">
    <property type="entry name" value="Vanin_C"/>
</dbReference>
<accession>A0A662YUQ4</accession>
<dbReference type="Proteomes" id="UP000289886">
    <property type="component" value="Unassembled WGS sequence"/>
</dbReference>
<comment type="similarity">
    <text evidence="1">Belongs to the themis family.</text>
</comment>
<dbReference type="GO" id="GO:0005634">
    <property type="term" value="C:nucleus"/>
    <property type="evidence" value="ECO:0007669"/>
    <property type="project" value="TreeGrafter"/>
</dbReference>
<dbReference type="PANTHER" id="PTHR15215:SF1">
    <property type="entry name" value="PROTEIN THEMIS"/>
    <property type="match status" value="1"/>
</dbReference>
<dbReference type="FunFam" id="3.60.110.10:FF:000001">
    <property type="entry name" value="biotinidase isoform X1"/>
    <property type="match status" value="1"/>
</dbReference>
<evidence type="ECO:0000256" key="2">
    <source>
        <dbReference type="ARBA" id="ARBA00008225"/>
    </source>
</evidence>
<dbReference type="InterPro" id="IPR025946">
    <property type="entry name" value="CABIT_dom"/>
</dbReference>
<dbReference type="PROSITE" id="PS50263">
    <property type="entry name" value="CN_HYDROLASE"/>
    <property type="match status" value="1"/>
</dbReference>